<comment type="caution">
    <text evidence="1">The sequence shown here is derived from an EMBL/GenBank/DDBJ whole genome shotgun (WGS) entry which is preliminary data.</text>
</comment>
<gene>
    <name evidence="1" type="ORF">HJC23_004331</name>
</gene>
<evidence type="ECO:0000313" key="2">
    <source>
        <dbReference type="Proteomes" id="UP001516023"/>
    </source>
</evidence>
<reference evidence="1 2" key="1">
    <citation type="journal article" date="2020" name="G3 (Bethesda)">
        <title>Improved Reference Genome for Cyclotella cryptica CCMP332, a Model for Cell Wall Morphogenesis, Salinity Adaptation, and Lipid Production in Diatoms (Bacillariophyta).</title>
        <authorList>
            <person name="Roberts W.R."/>
            <person name="Downey K.M."/>
            <person name="Ruck E.C."/>
            <person name="Traller J.C."/>
            <person name="Alverson A.J."/>
        </authorList>
    </citation>
    <scope>NUCLEOTIDE SEQUENCE [LARGE SCALE GENOMIC DNA]</scope>
    <source>
        <strain evidence="1 2">CCMP332</strain>
    </source>
</reference>
<name>A0ABD3Q4Z7_9STRA</name>
<organism evidence="1 2">
    <name type="scientific">Cyclotella cryptica</name>
    <dbReference type="NCBI Taxonomy" id="29204"/>
    <lineage>
        <taxon>Eukaryota</taxon>
        <taxon>Sar</taxon>
        <taxon>Stramenopiles</taxon>
        <taxon>Ochrophyta</taxon>
        <taxon>Bacillariophyta</taxon>
        <taxon>Coscinodiscophyceae</taxon>
        <taxon>Thalassiosirophycidae</taxon>
        <taxon>Stephanodiscales</taxon>
        <taxon>Stephanodiscaceae</taxon>
        <taxon>Cyclotella</taxon>
    </lineage>
</organism>
<dbReference type="PANTHER" id="PTHR39867:SF1">
    <property type="entry name" value="HELICASE ATP-BINDING DOMAIN-CONTAINING PROTEIN"/>
    <property type="match status" value="1"/>
</dbReference>
<protein>
    <submittedName>
        <fullName evidence="1">Uncharacterized protein</fullName>
    </submittedName>
</protein>
<keyword evidence="2" id="KW-1185">Reference proteome</keyword>
<sequence>MDFETNYPDTATEKLCQLYGIETLPCKHESTQQASDDDSIATLSLHDRVNSRLVIVRETPSGQVLWKCPVDEVDTIADHLVARNHVRFRLPCYSFRSMLLPMRENERPPVRSSIWLRYCARALFFSAWHIFNQHGNVSMATSRGRFPEMVYCWFSDEEQITNNDDNDKWAFYYGIKLLSNEEAEGWLLYQLLDDTQGEHFLSFSFRTMNVIKKHMGLSWEDQLGLYSRIDAVASKFKFQEAVKGLGRSLDEPVPSLSEAFWLPSERAHAALDDLFYSQLIKTPTEIEELHQNLNELTANLSPPNVELFSFVQLAMKAYLAQMQKHFTLLRLMFDTSSNGTLTDFYEEPRDLPPSTEFDVNPIIGFPELQKIMKTLWPNLSMKEISIVYREAHDIMYPRSQWGKPTIDGISFESFVAAADRRCLFSQIREEH</sequence>
<dbReference type="AlphaFoldDB" id="A0ABD3Q4Z7"/>
<dbReference type="Proteomes" id="UP001516023">
    <property type="component" value="Unassembled WGS sequence"/>
</dbReference>
<accession>A0ABD3Q4Z7</accession>
<evidence type="ECO:0000313" key="1">
    <source>
        <dbReference type="EMBL" id="KAL3794954.1"/>
    </source>
</evidence>
<dbReference type="PANTHER" id="PTHR39867">
    <property type="entry name" value="HELICASE ATP-BINDING DOMAIN-CONTAINING PROTEIN"/>
    <property type="match status" value="1"/>
</dbReference>
<dbReference type="EMBL" id="JABMIG020000076">
    <property type="protein sequence ID" value="KAL3794954.1"/>
    <property type="molecule type" value="Genomic_DNA"/>
</dbReference>
<proteinExistence type="predicted"/>